<feature type="compositionally biased region" description="Polar residues" evidence="10">
    <location>
        <begin position="473"/>
        <end position="488"/>
    </location>
</feature>
<dbReference type="GO" id="GO:0005634">
    <property type="term" value="C:nucleus"/>
    <property type="evidence" value="ECO:0000318"/>
    <property type="project" value="GO_Central"/>
</dbReference>
<evidence type="ECO:0000256" key="1">
    <source>
        <dbReference type="ARBA" id="ARBA00004123"/>
    </source>
</evidence>
<evidence type="ECO:0000313" key="13">
    <source>
        <dbReference type="Proteomes" id="UP000008144"/>
    </source>
</evidence>
<keyword evidence="8" id="KW-0539">Nucleus</keyword>
<dbReference type="GO" id="GO:0000977">
    <property type="term" value="F:RNA polymerase II transcription regulatory region sequence-specific DNA binding"/>
    <property type="evidence" value="ECO:0000318"/>
    <property type="project" value="GO_Central"/>
</dbReference>
<name>F6U7B2_CIOIN</name>
<evidence type="ECO:0000259" key="11">
    <source>
        <dbReference type="PROSITE" id="PS50157"/>
    </source>
</evidence>
<dbReference type="GO" id="GO:0000981">
    <property type="term" value="F:DNA-binding transcription factor activity, RNA polymerase II-specific"/>
    <property type="evidence" value="ECO:0000318"/>
    <property type="project" value="GO_Central"/>
</dbReference>
<dbReference type="FunFam" id="3.30.160.60:FF:000233">
    <property type="entry name" value="Putative zinc finger protein 362"/>
    <property type="match status" value="1"/>
</dbReference>
<feature type="domain" description="C2H2-type" evidence="11">
    <location>
        <begin position="136"/>
        <end position="163"/>
    </location>
</feature>
<evidence type="ECO:0000256" key="6">
    <source>
        <dbReference type="ARBA" id="ARBA00023015"/>
    </source>
</evidence>
<dbReference type="GO" id="GO:0008270">
    <property type="term" value="F:zinc ion binding"/>
    <property type="evidence" value="ECO:0007669"/>
    <property type="project" value="UniProtKB-KW"/>
</dbReference>
<keyword evidence="4 9" id="KW-0863">Zinc-finger</keyword>
<feature type="region of interest" description="Disordered" evidence="10">
    <location>
        <begin position="247"/>
        <end position="272"/>
    </location>
</feature>
<evidence type="ECO:0000256" key="8">
    <source>
        <dbReference type="ARBA" id="ARBA00023242"/>
    </source>
</evidence>
<dbReference type="Ensembl" id="ENSCINT00000027133.2">
    <property type="protein sequence ID" value="ENSCINP00000026887.2"/>
    <property type="gene ID" value="ENSCING00000007055.3"/>
</dbReference>
<feature type="compositionally biased region" description="Low complexity" evidence="10">
    <location>
        <begin position="48"/>
        <end position="59"/>
    </location>
</feature>
<dbReference type="FunFam" id="3.30.160.60:FF:000125">
    <property type="entry name" value="Putative zinc finger protein 143"/>
    <property type="match status" value="2"/>
</dbReference>
<dbReference type="SMART" id="SM00355">
    <property type="entry name" value="ZnF_C2H2"/>
    <property type="match status" value="6"/>
</dbReference>
<feature type="domain" description="C2H2-type" evidence="11">
    <location>
        <begin position="227"/>
        <end position="256"/>
    </location>
</feature>
<protein>
    <submittedName>
        <fullName evidence="12">Zinc finger protein squeeze</fullName>
    </submittedName>
</protein>
<accession>A0A1W3JN93</accession>
<keyword evidence="6" id="KW-0805">Transcription regulation</keyword>
<organism evidence="12 13">
    <name type="scientific">Ciona intestinalis</name>
    <name type="common">Transparent sea squirt</name>
    <name type="synonym">Ascidia intestinalis</name>
    <dbReference type="NCBI Taxonomy" id="7719"/>
    <lineage>
        <taxon>Eukaryota</taxon>
        <taxon>Metazoa</taxon>
        <taxon>Chordata</taxon>
        <taxon>Tunicata</taxon>
        <taxon>Ascidiacea</taxon>
        <taxon>Phlebobranchia</taxon>
        <taxon>Cionidae</taxon>
        <taxon>Ciona</taxon>
    </lineage>
</organism>
<gene>
    <name evidence="12" type="primary">LOC100179720</name>
</gene>
<keyword evidence="3" id="KW-0677">Repeat</keyword>
<feature type="region of interest" description="Disordered" evidence="10">
    <location>
        <begin position="469"/>
        <end position="488"/>
    </location>
</feature>
<keyword evidence="13" id="KW-1185">Reference proteome</keyword>
<dbReference type="InParanoid" id="F6U7B2"/>
<dbReference type="InterPro" id="IPR013087">
    <property type="entry name" value="Znf_C2H2_type"/>
</dbReference>
<accession>F6U7B2</accession>
<feature type="compositionally biased region" description="Basic residues" evidence="10">
    <location>
        <begin position="247"/>
        <end position="263"/>
    </location>
</feature>
<comment type="subcellular location">
    <subcellularLocation>
        <location evidence="1">Nucleus</location>
    </subcellularLocation>
</comment>
<dbReference type="RefSeq" id="XP_026694151.1">
    <property type="nucleotide sequence ID" value="XM_026838350.1"/>
</dbReference>
<keyword evidence="2" id="KW-0479">Metal-binding</keyword>
<keyword evidence="7" id="KW-0804">Transcription</keyword>
<reference evidence="12" key="3">
    <citation type="submission" date="2025-09" db="UniProtKB">
        <authorList>
            <consortium name="Ensembl"/>
        </authorList>
    </citation>
    <scope>IDENTIFICATION</scope>
</reference>
<evidence type="ECO:0000256" key="2">
    <source>
        <dbReference type="ARBA" id="ARBA00022723"/>
    </source>
</evidence>
<reference evidence="13" key="1">
    <citation type="journal article" date="2002" name="Science">
        <title>The draft genome of Ciona intestinalis: insights into chordate and vertebrate origins.</title>
        <authorList>
            <person name="Dehal P."/>
            <person name="Satou Y."/>
            <person name="Campbell R.K."/>
            <person name="Chapman J."/>
            <person name="Degnan B."/>
            <person name="De Tomaso A."/>
            <person name="Davidson B."/>
            <person name="Di Gregorio A."/>
            <person name="Gelpke M."/>
            <person name="Goodstein D.M."/>
            <person name="Harafuji N."/>
            <person name="Hastings K.E."/>
            <person name="Ho I."/>
            <person name="Hotta K."/>
            <person name="Huang W."/>
            <person name="Kawashima T."/>
            <person name="Lemaire P."/>
            <person name="Martinez D."/>
            <person name="Meinertzhagen I.A."/>
            <person name="Necula S."/>
            <person name="Nonaka M."/>
            <person name="Putnam N."/>
            <person name="Rash S."/>
            <person name="Saiga H."/>
            <person name="Satake M."/>
            <person name="Terry A."/>
            <person name="Yamada L."/>
            <person name="Wang H.G."/>
            <person name="Awazu S."/>
            <person name="Azumi K."/>
            <person name="Boore J."/>
            <person name="Branno M."/>
            <person name="Chin-Bow S."/>
            <person name="DeSantis R."/>
            <person name="Doyle S."/>
            <person name="Francino P."/>
            <person name="Keys D.N."/>
            <person name="Haga S."/>
            <person name="Hayashi H."/>
            <person name="Hino K."/>
            <person name="Imai K.S."/>
            <person name="Inaba K."/>
            <person name="Kano S."/>
            <person name="Kobayashi K."/>
            <person name="Kobayashi M."/>
            <person name="Lee B.I."/>
            <person name="Makabe K.W."/>
            <person name="Manohar C."/>
            <person name="Matassi G."/>
            <person name="Medina M."/>
            <person name="Mochizuki Y."/>
            <person name="Mount S."/>
            <person name="Morishita T."/>
            <person name="Miura S."/>
            <person name="Nakayama A."/>
            <person name="Nishizaka S."/>
            <person name="Nomoto H."/>
            <person name="Ohta F."/>
            <person name="Oishi K."/>
            <person name="Rigoutsos I."/>
            <person name="Sano M."/>
            <person name="Sasaki A."/>
            <person name="Sasakura Y."/>
            <person name="Shoguchi E."/>
            <person name="Shin-i T."/>
            <person name="Spagnuolo A."/>
            <person name="Stainier D."/>
            <person name="Suzuki M.M."/>
            <person name="Tassy O."/>
            <person name="Takatori N."/>
            <person name="Tokuoka M."/>
            <person name="Yagi K."/>
            <person name="Yoshizaki F."/>
            <person name="Wada S."/>
            <person name="Zhang C."/>
            <person name="Hyatt P.D."/>
            <person name="Larimer F."/>
            <person name="Detter C."/>
            <person name="Doggett N."/>
            <person name="Glavina T."/>
            <person name="Hawkins T."/>
            <person name="Richardson P."/>
            <person name="Lucas S."/>
            <person name="Kohara Y."/>
            <person name="Levine M."/>
            <person name="Satoh N."/>
            <person name="Rokhsar D.S."/>
        </authorList>
    </citation>
    <scope>NUCLEOTIDE SEQUENCE [LARGE SCALE GENOMIC DNA]</scope>
</reference>
<dbReference type="GO" id="GO:0006357">
    <property type="term" value="P:regulation of transcription by RNA polymerase II"/>
    <property type="evidence" value="ECO:0000318"/>
    <property type="project" value="GO_Central"/>
</dbReference>
<sequence length="512" mass="56217">MDSSDNFFWNAEVANGNDNGILHSSIDGFIQQQQIIIQDQDSPPPKSSPLISTETTSQSITFSQQSHVTMAEEEKPKETTVTVAADGILPMGIVNPDAIEPKPRSYTCRICQITFPNKSEVTVHSRLHTDHQGKPYRCNFCGKGFSTNFYLKQHERIHSGQKPYKCPMCDNSFKQLSHVQQHVRTHTGVRPYKCHWPGCGKAFLQQSHLKSHEARHEPKPTTGARPFKCHWPDCGKSFAQLTNLKSHVARHTPGKSKGKKGNAKKAASGNSEDNVINQAAAAANIVPGMGITVNEEAEIRPFLCPGCSKLYVREATFKKHLEECKTKLQLSISATASALGIAPPPMPSSSGGMQDFDQNLLQVNIVGNQNQQPAKRARISHDEQQMGIQGQTMTDGDTIQVKQETVISENENTVFVTREDGEYKLPDVLYSTNQGDQISIEDVTFHQTSSSEHPTSSSQIITADSSAPGIILSQPTSTSASGKDPGTSTINQAALRWQWDSGNTSIPRLNFP</sequence>
<evidence type="ECO:0000256" key="9">
    <source>
        <dbReference type="PROSITE-ProRule" id="PRU00042"/>
    </source>
</evidence>
<reference evidence="12" key="2">
    <citation type="submission" date="2025-08" db="UniProtKB">
        <authorList>
            <consortium name="Ensembl"/>
        </authorList>
    </citation>
    <scope>IDENTIFICATION</scope>
</reference>
<evidence type="ECO:0000256" key="10">
    <source>
        <dbReference type="SAM" id="MobiDB-lite"/>
    </source>
</evidence>
<dbReference type="HOGENOM" id="CLU_532022_0_0_1"/>
<feature type="domain" description="C2H2-type" evidence="11">
    <location>
        <begin position="106"/>
        <end position="133"/>
    </location>
</feature>
<evidence type="ECO:0000256" key="4">
    <source>
        <dbReference type="ARBA" id="ARBA00022771"/>
    </source>
</evidence>
<keyword evidence="5" id="KW-0862">Zinc</keyword>
<dbReference type="PANTHER" id="PTHR23226">
    <property type="entry name" value="ZINC FINGER AND SCAN DOMAIN-CONTAINING"/>
    <property type="match status" value="1"/>
</dbReference>
<dbReference type="PROSITE" id="PS00028">
    <property type="entry name" value="ZINC_FINGER_C2H2_1"/>
    <property type="match status" value="5"/>
</dbReference>
<dbReference type="GeneID" id="100179720"/>
<dbReference type="Gene3D" id="3.30.160.60">
    <property type="entry name" value="Classic Zinc Finger"/>
    <property type="match status" value="4"/>
</dbReference>
<dbReference type="PANTHER" id="PTHR23226:SF416">
    <property type="entry name" value="FI01424P"/>
    <property type="match status" value="1"/>
</dbReference>
<dbReference type="AlphaFoldDB" id="F6U7B2"/>
<dbReference type="RefSeq" id="XP_026694152.1">
    <property type="nucleotide sequence ID" value="XM_026838351.1"/>
</dbReference>
<feature type="domain" description="C2H2-type" evidence="11">
    <location>
        <begin position="164"/>
        <end position="191"/>
    </location>
</feature>
<dbReference type="Pfam" id="PF00096">
    <property type="entry name" value="zf-C2H2"/>
    <property type="match status" value="5"/>
</dbReference>
<evidence type="ECO:0000256" key="5">
    <source>
        <dbReference type="ARBA" id="ARBA00022833"/>
    </source>
</evidence>
<dbReference type="InterPro" id="IPR036236">
    <property type="entry name" value="Znf_C2H2_sf"/>
</dbReference>
<evidence type="ECO:0000256" key="3">
    <source>
        <dbReference type="ARBA" id="ARBA00022737"/>
    </source>
</evidence>
<evidence type="ECO:0000256" key="7">
    <source>
        <dbReference type="ARBA" id="ARBA00023163"/>
    </source>
</evidence>
<dbReference type="PROSITE" id="PS50157">
    <property type="entry name" value="ZINC_FINGER_C2H2_2"/>
    <property type="match status" value="5"/>
</dbReference>
<dbReference type="SUPFAM" id="SSF57667">
    <property type="entry name" value="beta-beta-alpha zinc fingers"/>
    <property type="match status" value="4"/>
</dbReference>
<dbReference type="GeneTree" id="ENSGT00940000156904"/>
<dbReference type="STRING" id="7719.ENSCINP00000026887"/>
<proteinExistence type="predicted"/>
<evidence type="ECO:0000313" key="12">
    <source>
        <dbReference type="Ensembl" id="ENSCINP00000026887.2"/>
    </source>
</evidence>
<feature type="region of interest" description="Disordered" evidence="10">
    <location>
        <begin position="39"/>
        <end position="59"/>
    </location>
</feature>
<feature type="domain" description="C2H2-type" evidence="11">
    <location>
        <begin position="192"/>
        <end position="221"/>
    </location>
</feature>
<dbReference type="Proteomes" id="UP000008144">
    <property type="component" value="Unassembled WGS sequence"/>
</dbReference>
<dbReference type="FunFam" id="3.30.160.60:FF:000012">
    <property type="entry name" value="RB-associated KRAB zinc finger protein-like"/>
    <property type="match status" value="1"/>
</dbReference>